<dbReference type="EMBL" id="JACHBR010000001">
    <property type="protein sequence ID" value="MBB5626806.1"/>
    <property type="molecule type" value="Genomic_DNA"/>
</dbReference>
<dbReference type="PANTHER" id="PTHR35526:SF3">
    <property type="entry name" value="ANTI-SIGMA-F FACTOR RSBW"/>
    <property type="match status" value="1"/>
</dbReference>
<feature type="compositionally biased region" description="Basic and acidic residues" evidence="2">
    <location>
        <begin position="11"/>
        <end position="20"/>
    </location>
</feature>
<keyword evidence="1" id="KW-0808">Transferase</keyword>
<dbReference type="InterPro" id="IPR003594">
    <property type="entry name" value="HATPase_dom"/>
</dbReference>
<evidence type="ECO:0000313" key="4">
    <source>
        <dbReference type="EMBL" id="MBB5626806.1"/>
    </source>
</evidence>
<dbReference type="RefSeq" id="WP_184611006.1">
    <property type="nucleotide sequence ID" value="NZ_BOOS01000079.1"/>
</dbReference>
<protein>
    <submittedName>
        <fullName evidence="4">Anti-sigma regulatory factor (Ser/Thr protein kinase)</fullName>
    </submittedName>
</protein>
<name>A0A7W8Z3L0_9ACTN</name>
<dbReference type="InterPro" id="IPR036890">
    <property type="entry name" value="HATPase_C_sf"/>
</dbReference>
<accession>A0A7W8Z3L0</accession>
<dbReference type="Gene3D" id="3.30.565.10">
    <property type="entry name" value="Histidine kinase-like ATPase, C-terminal domain"/>
    <property type="match status" value="1"/>
</dbReference>
<dbReference type="InterPro" id="IPR050267">
    <property type="entry name" value="Anti-sigma-factor_SerPK"/>
</dbReference>
<dbReference type="CDD" id="cd16936">
    <property type="entry name" value="HATPase_RsbW-like"/>
    <property type="match status" value="1"/>
</dbReference>
<evidence type="ECO:0000256" key="2">
    <source>
        <dbReference type="SAM" id="MobiDB-lite"/>
    </source>
</evidence>
<dbReference type="GO" id="GO:0004674">
    <property type="term" value="F:protein serine/threonine kinase activity"/>
    <property type="evidence" value="ECO:0007669"/>
    <property type="project" value="UniProtKB-KW"/>
</dbReference>
<dbReference type="SUPFAM" id="SSF55874">
    <property type="entry name" value="ATPase domain of HSP90 chaperone/DNA topoisomerase II/histidine kinase"/>
    <property type="match status" value="1"/>
</dbReference>
<evidence type="ECO:0000313" key="5">
    <source>
        <dbReference type="Proteomes" id="UP000588112"/>
    </source>
</evidence>
<keyword evidence="1" id="KW-0723">Serine/threonine-protein kinase</keyword>
<organism evidence="4 5">
    <name type="scientific">Sphaerisporangium krabiense</name>
    <dbReference type="NCBI Taxonomy" id="763782"/>
    <lineage>
        <taxon>Bacteria</taxon>
        <taxon>Bacillati</taxon>
        <taxon>Actinomycetota</taxon>
        <taxon>Actinomycetes</taxon>
        <taxon>Streptosporangiales</taxon>
        <taxon>Streptosporangiaceae</taxon>
        <taxon>Sphaerisporangium</taxon>
    </lineage>
</organism>
<reference evidence="4 5" key="1">
    <citation type="submission" date="2020-08" db="EMBL/GenBank/DDBJ databases">
        <title>Sequencing the genomes of 1000 actinobacteria strains.</title>
        <authorList>
            <person name="Klenk H.-P."/>
        </authorList>
    </citation>
    <scope>NUCLEOTIDE SEQUENCE [LARGE SCALE GENOMIC DNA]</scope>
    <source>
        <strain evidence="4 5">DSM 45790</strain>
    </source>
</reference>
<dbReference type="AlphaFoldDB" id="A0A7W8Z3L0"/>
<dbReference type="PANTHER" id="PTHR35526">
    <property type="entry name" value="ANTI-SIGMA-F FACTOR RSBW-RELATED"/>
    <property type="match status" value="1"/>
</dbReference>
<keyword evidence="1" id="KW-0418">Kinase</keyword>
<evidence type="ECO:0000256" key="1">
    <source>
        <dbReference type="ARBA" id="ARBA00022527"/>
    </source>
</evidence>
<dbReference type="Proteomes" id="UP000588112">
    <property type="component" value="Unassembled WGS sequence"/>
</dbReference>
<feature type="domain" description="Histidine kinase/HSP90-like ATPase" evidence="3">
    <location>
        <begin position="34"/>
        <end position="147"/>
    </location>
</feature>
<evidence type="ECO:0000259" key="3">
    <source>
        <dbReference type="Pfam" id="PF13581"/>
    </source>
</evidence>
<gene>
    <name evidence="4" type="ORF">BJ981_002505</name>
</gene>
<comment type="caution">
    <text evidence="4">The sequence shown here is derived from an EMBL/GenBank/DDBJ whole genome shotgun (WGS) entry which is preliminary data.</text>
</comment>
<sequence>MRKSTSAPVETRSRTARESGPRVVLHPLGLRTFPGERSAVGAVRRWARRVLARGMAGERLDDAVLLLSELAANAVVHAPEGGRRPVTVRLSATAGRLLAEVSHPGNGAPALRVAAPGSPGGRGLLLVDLLSSGWGVHRTGATTTVWFLIGPWVQHGRDGARSEAGQR</sequence>
<proteinExistence type="predicted"/>
<keyword evidence="5" id="KW-1185">Reference proteome</keyword>
<dbReference type="Pfam" id="PF13581">
    <property type="entry name" value="HATPase_c_2"/>
    <property type="match status" value="1"/>
</dbReference>
<feature type="region of interest" description="Disordered" evidence="2">
    <location>
        <begin position="1"/>
        <end position="20"/>
    </location>
</feature>